<evidence type="ECO:0000313" key="3">
    <source>
        <dbReference type="Proteomes" id="UP000663848"/>
    </source>
</evidence>
<dbReference type="AlphaFoldDB" id="A0A822DI39"/>
<dbReference type="EMBL" id="CAJOBR010059922">
    <property type="protein sequence ID" value="CAF5070114.1"/>
    <property type="molecule type" value="Genomic_DNA"/>
</dbReference>
<evidence type="ECO:0000313" key="2">
    <source>
        <dbReference type="EMBL" id="CAF5070114.1"/>
    </source>
</evidence>
<organism evidence="2 3">
    <name type="scientific">Rotaria socialis</name>
    <dbReference type="NCBI Taxonomy" id="392032"/>
    <lineage>
        <taxon>Eukaryota</taxon>
        <taxon>Metazoa</taxon>
        <taxon>Spiralia</taxon>
        <taxon>Gnathifera</taxon>
        <taxon>Rotifera</taxon>
        <taxon>Eurotatoria</taxon>
        <taxon>Bdelloidea</taxon>
        <taxon>Philodinida</taxon>
        <taxon>Philodinidae</taxon>
        <taxon>Rotaria</taxon>
    </lineage>
</organism>
<comment type="caution">
    <text evidence="2">The sequence shown here is derived from an EMBL/GenBank/DDBJ whole genome shotgun (WGS) entry which is preliminary data.</text>
</comment>
<dbReference type="EMBL" id="CAJOBP010069857">
    <property type="protein sequence ID" value="CAF4879305.1"/>
    <property type="molecule type" value="Genomic_DNA"/>
</dbReference>
<gene>
    <name evidence="2" type="ORF">QYT958_LOCUS43185</name>
    <name evidence="1" type="ORF">UJA718_LOCUS44622</name>
</gene>
<sequence>MIRAHRRQKFDEDTTVALKYDMNHTEQVMS</sequence>
<feature type="non-terminal residue" evidence="2">
    <location>
        <position position="1"/>
    </location>
</feature>
<reference evidence="2" key="1">
    <citation type="submission" date="2021-02" db="EMBL/GenBank/DDBJ databases">
        <authorList>
            <person name="Nowell W R."/>
        </authorList>
    </citation>
    <scope>NUCLEOTIDE SEQUENCE</scope>
</reference>
<evidence type="ECO:0000313" key="4">
    <source>
        <dbReference type="Proteomes" id="UP000663873"/>
    </source>
</evidence>
<keyword evidence="4" id="KW-1185">Reference proteome</keyword>
<dbReference type="Proteomes" id="UP000663873">
    <property type="component" value="Unassembled WGS sequence"/>
</dbReference>
<protein>
    <submittedName>
        <fullName evidence="2">Uncharacterized protein</fullName>
    </submittedName>
</protein>
<dbReference type="Proteomes" id="UP000663848">
    <property type="component" value="Unassembled WGS sequence"/>
</dbReference>
<proteinExistence type="predicted"/>
<name>A0A822DI39_9BILA</name>
<accession>A0A822DI39</accession>
<evidence type="ECO:0000313" key="1">
    <source>
        <dbReference type="EMBL" id="CAF4879305.1"/>
    </source>
</evidence>